<dbReference type="InterPro" id="IPR023196">
    <property type="entry name" value="Phosducin_N_dom_sf"/>
</dbReference>
<evidence type="ECO:0000313" key="5">
    <source>
        <dbReference type="EMBL" id="KAK3101251.1"/>
    </source>
</evidence>
<dbReference type="InterPro" id="IPR051499">
    <property type="entry name" value="Phosducin-like_reg"/>
</dbReference>
<dbReference type="Pfam" id="PF02114">
    <property type="entry name" value="Phosducin"/>
    <property type="match status" value="1"/>
</dbReference>
<gene>
    <name evidence="5" type="ORF">FSP39_002166</name>
</gene>
<dbReference type="AlphaFoldDB" id="A0AA89C0H2"/>
<name>A0AA89C0H2_PINIB</name>
<dbReference type="InterPro" id="IPR024253">
    <property type="entry name" value="Phosducin_thioredoxin-like_dom"/>
</dbReference>
<dbReference type="SUPFAM" id="SSF52833">
    <property type="entry name" value="Thioredoxin-like"/>
    <property type="match status" value="1"/>
</dbReference>
<keyword evidence="6" id="KW-1185">Reference proteome</keyword>
<organism evidence="5 6">
    <name type="scientific">Pinctada imbricata</name>
    <name type="common">Atlantic pearl-oyster</name>
    <name type="synonym">Pinctada martensii</name>
    <dbReference type="NCBI Taxonomy" id="66713"/>
    <lineage>
        <taxon>Eukaryota</taxon>
        <taxon>Metazoa</taxon>
        <taxon>Spiralia</taxon>
        <taxon>Lophotrochozoa</taxon>
        <taxon>Mollusca</taxon>
        <taxon>Bivalvia</taxon>
        <taxon>Autobranchia</taxon>
        <taxon>Pteriomorphia</taxon>
        <taxon>Pterioida</taxon>
        <taxon>Pterioidea</taxon>
        <taxon>Pteriidae</taxon>
        <taxon>Pinctada</taxon>
    </lineage>
</organism>
<dbReference type="GO" id="GO:0008277">
    <property type="term" value="P:regulation of G protein-coupled receptor signaling pathway"/>
    <property type="evidence" value="ECO:0007669"/>
    <property type="project" value="InterPro"/>
</dbReference>
<dbReference type="EMBL" id="VSWD01000005">
    <property type="protein sequence ID" value="KAK3101251.1"/>
    <property type="molecule type" value="Genomic_DNA"/>
</dbReference>
<dbReference type="PRINTS" id="PR00677">
    <property type="entry name" value="PHOSDUCIN"/>
</dbReference>
<proteinExistence type="inferred from homology"/>
<dbReference type="CDD" id="cd02987">
    <property type="entry name" value="Phd_like_Phd"/>
    <property type="match status" value="1"/>
</dbReference>
<dbReference type="PANTHER" id="PTHR46052">
    <property type="entry name" value="PHOSDUCIN-LIKE PROTEIN"/>
    <property type="match status" value="1"/>
</dbReference>
<comment type="caution">
    <text evidence="5">The sequence shown here is derived from an EMBL/GenBank/DDBJ whole genome shotgun (WGS) entry which is preliminary data.</text>
</comment>
<evidence type="ECO:0000256" key="3">
    <source>
        <dbReference type="SAM" id="MobiDB-lite"/>
    </source>
</evidence>
<protein>
    <recommendedName>
        <fullName evidence="4">Phosducin domain-containing protein</fullName>
    </recommendedName>
</protein>
<evidence type="ECO:0000256" key="2">
    <source>
        <dbReference type="ARBA" id="ARBA00022553"/>
    </source>
</evidence>
<dbReference type="Gene3D" id="1.10.168.10">
    <property type="entry name" value="Phosducin, domain 2"/>
    <property type="match status" value="1"/>
</dbReference>
<accession>A0AA89C0H2</accession>
<sequence length="308" mass="35363">MALSLDDKLLGEKVDNYCSSDEGERDEEEEGEQPRKSSAPKFVPEPELKDYQGFSTNVNIVLLGMLGTGPKGVINDWREFKRLESERRECQEKEKMALAKKLQMTCRSHLDDEKEKKEDEKLMEELQSLEDYEDEFLKEYRQKRIEEMRKALQNVPKFGKLLTLSADSFLEAIDKENKQVVIIIHVYEDRIPACQAMNGCLSCLAQEYPTVKFCKIKASDATLSMSFAQNGVPALLVYKSGELIGNFIRMSDEFGEDFFATDLESFLAEHSFLPAQDMNYKIIKDSITGENRTRLPHEQDSDSDFDVD</sequence>
<dbReference type="InterPro" id="IPR036249">
    <property type="entry name" value="Thioredoxin-like_sf"/>
</dbReference>
<keyword evidence="2" id="KW-0597">Phosphoprotein</keyword>
<dbReference type="PANTHER" id="PTHR46052:SF1">
    <property type="entry name" value="PHOSDUCIN-LIKE PROTEIN"/>
    <property type="match status" value="1"/>
</dbReference>
<feature type="compositionally biased region" description="Acidic residues" evidence="3">
    <location>
        <begin position="21"/>
        <end position="31"/>
    </location>
</feature>
<feature type="domain" description="Phosducin" evidence="4">
    <location>
        <begin position="67"/>
        <end position="279"/>
    </location>
</feature>
<feature type="region of interest" description="Disordered" evidence="3">
    <location>
        <begin position="14"/>
        <end position="47"/>
    </location>
</feature>
<dbReference type="Gene3D" id="3.40.30.10">
    <property type="entry name" value="Glutaredoxin"/>
    <property type="match status" value="1"/>
</dbReference>
<reference evidence="5" key="1">
    <citation type="submission" date="2019-08" db="EMBL/GenBank/DDBJ databases">
        <title>The improved chromosome-level genome for the pearl oyster Pinctada fucata martensii using PacBio sequencing and Hi-C.</title>
        <authorList>
            <person name="Zheng Z."/>
        </authorList>
    </citation>
    <scope>NUCLEOTIDE SEQUENCE</scope>
    <source>
        <strain evidence="5">ZZ-2019</strain>
        <tissue evidence="5">Adductor muscle</tissue>
    </source>
</reference>
<evidence type="ECO:0000259" key="4">
    <source>
        <dbReference type="Pfam" id="PF02114"/>
    </source>
</evidence>
<dbReference type="InterPro" id="IPR001200">
    <property type="entry name" value="Phosducin"/>
</dbReference>
<dbReference type="Proteomes" id="UP001186944">
    <property type="component" value="Unassembled WGS sequence"/>
</dbReference>
<comment type="similarity">
    <text evidence="1">Belongs to the phosducin family.</text>
</comment>
<evidence type="ECO:0000256" key="1">
    <source>
        <dbReference type="ARBA" id="ARBA00009686"/>
    </source>
</evidence>
<evidence type="ECO:0000313" key="6">
    <source>
        <dbReference type="Proteomes" id="UP001186944"/>
    </source>
</evidence>